<feature type="compositionally biased region" description="Low complexity" evidence="6">
    <location>
        <begin position="16"/>
        <end position="28"/>
    </location>
</feature>
<feature type="compositionally biased region" description="Basic and acidic residues" evidence="6">
    <location>
        <begin position="60"/>
        <end position="74"/>
    </location>
</feature>
<dbReference type="AlphaFoldDB" id="A0A4S2MW33"/>
<dbReference type="PROSITE" id="PS50850">
    <property type="entry name" value="MFS"/>
    <property type="match status" value="1"/>
</dbReference>
<feature type="transmembrane region" description="Helical" evidence="7">
    <location>
        <begin position="409"/>
        <end position="425"/>
    </location>
</feature>
<dbReference type="Pfam" id="PF07690">
    <property type="entry name" value="MFS_1"/>
    <property type="match status" value="1"/>
</dbReference>
<dbReference type="OrthoDB" id="2985014at2759"/>
<dbReference type="InParanoid" id="A0A4S2MW33"/>
<protein>
    <submittedName>
        <fullName evidence="9">MFS general substrate transporter</fullName>
    </submittedName>
</protein>
<feature type="domain" description="Major facilitator superfamily (MFS) profile" evidence="8">
    <location>
        <begin position="125"/>
        <end position="594"/>
    </location>
</feature>
<feature type="transmembrane region" description="Helical" evidence="7">
    <location>
        <begin position="251"/>
        <end position="271"/>
    </location>
</feature>
<evidence type="ECO:0000256" key="1">
    <source>
        <dbReference type="ARBA" id="ARBA00004141"/>
    </source>
</evidence>
<dbReference type="InterPro" id="IPR036259">
    <property type="entry name" value="MFS_trans_sf"/>
</dbReference>
<feature type="transmembrane region" description="Helical" evidence="7">
    <location>
        <begin position="503"/>
        <end position="523"/>
    </location>
</feature>
<feature type="transmembrane region" description="Helical" evidence="7">
    <location>
        <begin position="369"/>
        <end position="389"/>
    </location>
</feature>
<evidence type="ECO:0000313" key="9">
    <source>
        <dbReference type="EMBL" id="TGZ80852.1"/>
    </source>
</evidence>
<reference evidence="9 10" key="1">
    <citation type="submission" date="2019-04" db="EMBL/GenBank/DDBJ databases">
        <title>Comparative genomics and transcriptomics to analyze fruiting body development in filamentous ascomycetes.</title>
        <authorList>
            <consortium name="DOE Joint Genome Institute"/>
            <person name="Lutkenhaus R."/>
            <person name="Traeger S."/>
            <person name="Breuer J."/>
            <person name="Kuo A."/>
            <person name="Lipzen A."/>
            <person name="Pangilinan J."/>
            <person name="Dilworth D."/>
            <person name="Sandor L."/>
            <person name="Poggeler S."/>
            <person name="Barry K."/>
            <person name="Grigoriev I.V."/>
            <person name="Nowrousian M."/>
        </authorList>
    </citation>
    <scope>NUCLEOTIDE SEQUENCE [LARGE SCALE GENOMIC DNA]</scope>
    <source>
        <strain evidence="9 10">CBS 389.68</strain>
    </source>
</reference>
<evidence type="ECO:0000256" key="5">
    <source>
        <dbReference type="ARBA" id="ARBA00023136"/>
    </source>
</evidence>
<dbReference type="FunFam" id="1.20.1250.20:FF:000018">
    <property type="entry name" value="MFS transporter permease"/>
    <property type="match status" value="1"/>
</dbReference>
<feature type="transmembrane region" description="Helical" evidence="7">
    <location>
        <begin position="190"/>
        <end position="209"/>
    </location>
</feature>
<evidence type="ECO:0000256" key="7">
    <source>
        <dbReference type="SAM" id="Phobius"/>
    </source>
</evidence>
<feature type="transmembrane region" description="Helical" evidence="7">
    <location>
        <begin position="215"/>
        <end position="239"/>
    </location>
</feature>
<evidence type="ECO:0000256" key="4">
    <source>
        <dbReference type="ARBA" id="ARBA00022989"/>
    </source>
</evidence>
<evidence type="ECO:0000259" key="8">
    <source>
        <dbReference type="PROSITE" id="PS50850"/>
    </source>
</evidence>
<keyword evidence="4 7" id="KW-1133">Transmembrane helix</keyword>
<accession>A0A4S2MW33</accession>
<dbReference type="SUPFAM" id="SSF103473">
    <property type="entry name" value="MFS general substrate transporter"/>
    <property type="match status" value="1"/>
</dbReference>
<dbReference type="InterPro" id="IPR011701">
    <property type="entry name" value="MFS"/>
</dbReference>
<feature type="transmembrane region" description="Helical" evidence="7">
    <location>
        <begin position="568"/>
        <end position="587"/>
    </location>
</feature>
<evidence type="ECO:0000256" key="6">
    <source>
        <dbReference type="SAM" id="MobiDB-lite"/>
    </source>
</evidence>
<feature type="transmembrane region" description="Helical" evidence="7">
    <location>
        <begin position="437"/>
        <end position="457"/>
    </location>
</feature>
<organism evidence="9 10">
    <name type="scientific">Ascodesmis nigricans</name>
    <dbReference type="NCBI Taxonomy" id="341454"/>
    <lineage>
        <taxon>Eukaryota</taxon>
        <taxon>Fungi</taxon>
        <taxon>Dikarya</taxon>
        <taxon>Ascomycota</taxon>
        <taxon>Pezizomycotina</taxon>
        <taxon>Pezizomycetes</taxon>
        <taxon>Pezizales</taxon>
        <taxon>Ascodesmidaceae</taxon>
        <taxon>Ascodesmis</taxon>
    </lineage>
</organism>
<dbReference type="PANTHER" id="PTHR43791:SF27">
    <property type="entry name" value="TRANSPORTER, PUTATIVE (AFU_ORTHOLOGUE AFUA_2G15730)-RELATED"/>
    <property type="match status" value="1"/>
</dbReference>
<comment type="subcellular location">
    <subcellularLocation>
        <location evidence="1">Membrane</location>
        <topology evidence="1">Multi-pass membrane protein</topology>
    </subcellularLocation>
</comment>
<keyword evidence="2" id="KW-0813">Transport</keyword>
<dbReference type="Proteomes" id="UP000298138">
    <property type="component" value="Unassembled WGS sequence"/>
</dbReference>
<evidence type="ECO:0000256" key="3">
    <source>
        <dbReference type="ARBA" id="ARBA00022692"/>
    </source>
</evidence>
<sequence>MSSSSSSPNAPKRYTPPSETPTSPVSPVSDDDLPSEDGFELRQLSRRNDDSGARSNESGHLLKDDGGSEDHSGGEEEVLYDAFGEEGARRPSTGRRRRHGRDGKGFFNYSLKDEKKVVRKLDRYLVGSLALLYMLSFLDRSNIGNAKIAGMDDDLDLTGDRYESILTAFYMTYIAFEWMTLLWKVFPAHAYVGYTVIAWGVVASLQALANNYRVMIILRALLGIAEAAFGPGVPFYLSLFYRREELAFRTGLFISAAPLATAYAGFLAYAITSIPSPIAPWRLLFILEGFPSIIAGFVAFYVIPDSPGDAWFLKTTREREIARRRLIVVRDDDEDNEDEVGVISAEEDDEGPGIRYNEIFLALKNVNNWITASIFFLSNISFSSLPVFLPTILHSLKLTTPSLTQALTVPPYLLSFFTILLTSNLSDRHKSRSIPLLILSSLACLGYIILGFCGVFLSHLDSLSQTLPEVVSPGGWWNEYTQFSASKLSTFGVSGRAIAVTQYLSLLLTVLAIFPIISLVIVWNGNNSRTSTSRGVGMAMLQMLGQCGPLVGTRLYPSQDAPGYVRGSFVAAAAMGGVVLAVAGLRWRLGRENRKRWEEERRVVAEGGRARTGWRYML</sequence>
<dbReference type="STRING" id="341454.A0A4S2MW33"/>
<feature type="transmembrane region" description="Helical" evidence="7">
    <location>
        <begin position="535"/>
        <end position="556"/>
    </location>
</feature>
<evidence type="ECO:0000313" key="10">
    <source>
        <dbReference type="Proteomes" id="UP000298138"/>
    </source>
</evidence>
<dbReference type="EMBL" id="ML220122">
    <property type="protein sequence ID" value="TGZ80852.1"/>
    <property type="molecule type" value="Genomic_DNA"/>
</dbReference>
<keyword evidence="10" id="KW-1185">Reference proteome</keyword>
<dbReference type="Gene3D" id="1.20.1250.20">
    <property type="entry name" value="MFS general substrate transporter like domains"/>
    <property type="match status" value="2"/>
</dbReference>
<dbReference type="GO" id="GO:0016020">
    <property type="term" value="C:membrane"/>
    <property type="evidence" value="ECO:0007669"/>
    <property type="project" value="UniProtKB-SubCell"/>
</dbReference>
<feature type="compositionally biased region" description="Basic residues" evidence="6">
    <location>
        <begin position="92"/>
        <end position="101"/>
    </location>
</feature>
<dbReference type="PANTHER" id="PTHR43791">
    <property type="entry name" value="PERMEASE-RELATED"/>
    <property type="match status" value="1"/>
</dbReference>
<feature type="transmembrane region" description="Helical" evidence="7">
    <location>
        <begin position="283"/>
        <end position="303"/>
    </location>
</feature>
<keyword evidence="3 7" id="KW-0812">Transmembrane</keyword>
<feature type="region of interest" description="Disordered" evidence="6">
    <location>
        <begin position="1"/>
        <end position="101"/>
    </location>
</feature>
<evidence type="ECO:0000256" key="2">
    <source>
        <dbReference type="ARBA" id="ARBA00022448"/>
    </source>
</evidence>
<proteinExistence type="predicted"/>
<gene>
    <name evidence="9" type="ORF">EX30DRAFT_41219</name>
</gene>
<name>A0A4S2MW33_9PEZI</name>
<dbReference type="GO" id="GO:0022857">
    <property type="term" value="F:transmembrane transporter activity"/>
    <property type="evidence" value="ECO:0007669"/>
    <property type="project" value="InterPro"/>
</dbReference>
<feature type="compositionally biased region" description="Acidic residues" evidence="6">
    <location>
        <begin position="29"/>
        <end position="38"/>
    </location>
</feature>
<dbReference type="InterPro" id="IPR020846">
    <property type="entry name" value="MFS_dom"/>
</dbReference>
<keyword evidence="5 7" id="KW-0472">Membrane</keyword>